<organism evidence="1 2">
    <name type="scientific">Sphingomonas faeni</name>
    <dbReference type="NCBI Taxonomy" id="185950"/>
    <lineage>
        <taxon>Bacteria</taxon>
        <taxon>Pseudomonadati</taxon>
        <taxon>Pseudomonadota</taxon>
        <taxon>Alphaproteobacteria</taxon>
        <taxon>Sphingomonadales</taxon>
        <taxon>Sphingomonadaceae</taxon>
        <taxon>Sphingomonas</taxon>
    </lineage>
</organism>
<dbReference type="OrthoDB" id="9987756at2"/>
<dbReference type="GeneID" id="91005693"/>
<gene>
    <name evidence="1" type="ORF">C8J25_103354</name>
</gene>
<evidence type="ECO:0000313" key="2">
    <source>
        <dbReference type="Proteomes" id="UP000244013"/>
    </source>
</evidence>
<protein>
    <submittedName>
        <fullName evidence="1">Uncharacterized protein</fullName>
    </submittedName>
</protein>
<reference evidence="1 2" key="1">
    <citation type="submission" date="2018-04" db="EMBL/GenBank/DDBJ databases">
        <title>Genomic Encyclopedia of Type Strains, Phase III (KMG-III): the genomes of soil and plant-associated and newly described type strains.</title>
        <authorList>
            <person name="Whitman W."/>
        </authorList>
    </citation>
    <scope>NUCLEOTIDE SEQUENCE [LARGE SCALE GENOMIC DNA]</scope>
    <source>
        <strain evidence="1 2">MA-olki</strain>
    </source>
</reference>
<dbReference type="AlphaFoldDB" id="A0A2T5U7Z0"/>
<comment type="caution">
    <text evidence="1">The sequence shown here is derived from an EMBL/GenBank/DDBJ whole genome shotgun (WGS) entry which is preliminary data.</text>
</comment>
<evidence type="ECO:0000313" key="1">
    <source>
        <dbReference type="EMBL" id="PTW47633.1"/>
    </source>
</evidence>
<dbReference type="Proteomes" id="UP000244013">
    <property type="component" value="Unassembled WGS sequence"/>
</dbReference>
<dbReference type="RefSeq" id="WP_107953974.1">
    <property type="nucleotide sequence ID" value="NZ_QAYE01000003.1"/>
</dbReference>
<dbReference type="EMBL" id="QAYE01000003">
    <property type="protein sequence ID" value="PTW47633.1"/>
    <property type="molecule type" value="Genomic_DNA"/>
</dbReference>
<proteinExistence type="predicted"/>
<accession>A0A2T5U7Z0</accession>
<sequence>MTADITSTAHDLGTQRAKATAALVLASMARKPRTELVDELKRIERATMVSNGLLNSSPTLPFPVALPVSLTGATIATETSDLPSALRSAIADTVNGRHELWFTLDGHAMMSMEFRDDAVLFALRVGAGSG</sequence>
<name>A0A2T5U7Z0_9SPHN</name>